<dbReference type="CDD" id="cd00685">
    <property type="entry name" value="Trans_IPPS_HT"/>
    <property type="match status" value="1"/>
</dbReference>
<dbReference type="Proteomes" id="UP000199504">
    <property type="component" value="Unassembled WGS sequence"/>
</dbReference>
<evidence type="ECO:0000313" key="7">
    <source>
        <dbReference type="EMBL" id="SCF00828.1"/>
    </source>
</evidence>
<dbReference type="STRING" id="262898.GA0070564_102576"/>
<dbReference type="InterPro" id="IPR033749">
    <property type="entry name" value="Polyprenyl_synt_CS"/>
</dbReference>
<keyword evidence="3 6" id="KW-0808">Transferase</keyword>
<evidence type="ECO:0000313" key="8">
    <source>
        <dbReference type="Proteomes" id="UP000199504"/>
    </source>
</evidence>
<reference evidence="8" key="1">
    <citation type="submission" date="2016-06" db="EMBL/GenBank/DDBJ databases">
        <authorList>
            <person name="Varghese N."/>
            <person name="Submissions Spin"/>
        </authorList>
    </citation>
    <scope>NUCLEOTIDE SEQUENCE [LARGE SCALE GENOMIC DNA]</scope>
    <source>
        <strain evidence="8">DSM 44830</strain>
    </source>
</reference>
<dbReference type="Gene3D" id="1.10.600.10">
    <property type="entry name" value="Farnesyl Diphosphate Synthase"/>
    <property type="match status" value="1"/>
</dbReference>
<accession>A0A1C4WXC0</accession>
<dbReference type="AlphaFoldDB" id="A0A1C4WXC0"/>
<dbReference type="SFLD" id="SFLDS00005">
    <property type="entry name" value="Isoprenoid_Synthase_Type_I"/>
    <property type="match status" value="1"/>
</dbReference>
<comment type="cofactor">
    <cofactor evidence="1">
        <name>Mg(2+)</name>
        <dbReference type="ChEBI" id="CHEBI:18420"/>
    </cofactor>
</comment>
<evidence type="ECO:0000256" key="1">
    <source>
        <dbReference type="ARBA" id="ARBA00001946"/>
    </source>
</evidence>
<evidence type="ECO:0000256" key="6">
    <source>
        <dbReference type="RuleBase" id="RU004466"/>
    </source>
</evidence>
<dbReference type="PANTHER" id="PTHR12001:SF85">
    <property type="entry name" value="SHORT CHAIN ISOPRENYL DIPHOSPHATE SYNTHASE"/>
    <property type="match status" value="1"/>
</dbReference>
<dbReference type="GO" id="GO:0046872">
    <property type="term" value="F:metal ion binding"/>
    <property type="evidence" value="ECO:0007669"/>
    <property type="project" value="UniProtKB-KW"/>
</dbReference>
<evidence type="ECO:0000256" key="5">
    <source>
        <dbReference type="ARBA" id="ARBA00022842"/>
    </source>
</evidence>
<dbReference type="SFLD" id="SFLDG01017">
    <property type="entry name" value="Polyprenyl_Transferase_Like"/>
    <property type="match status" value="1"/>
</dbReference>
<comment type="similarity">
    <text evidence="2 6">Belongs to the FPP/GGPP synthase family.</text>
</comment>
<dbReference type="InterPro" id="IPR008949">
    <property type="entry name" value="Isoprenoid_synthase_dom_sf"/>
</dbReference>
<dbReference type="RefSeq" id="WP_091606330.1">
    <property type="nucleotide sequence ID" value="NZ_FMCX01000002.1"/>
</dbReference>
<proteinExistence type="inferred from homology"/>
<evidence type="ECO:0000256" key="3">
    <source>
        <dbReference type="ARBA" id="ARBA00022679"/>
    </source>
</evidence>
<dbReference type="EMBL" id="FMCX01000002">
    <property type="protein sequence ID" value="SCF00828.1"/>
    <property type="molecule type" value="Genomic_DNA"/>
</dbReference>
<dbReference type="InterPro" id="IPR000092">
    <property type="entry name" value="Polyprenyl_synt"/>
</dbReference>
<evidence type="ECO:0000256" key="4">
    <source>
        <dbReference type="ARBA" id="ARBA00022723"/>
    </source>
</evidence>
<protein>
    <submittedName>
        <fullName evidence="7">Geranylgeranyl diphosphate synthase, type I</fullName>
    </submittedName>
</protein>
<keyword evidence="5" id="KW-0460">Magnesium</keyword>
<sequence length="339" mass="35681">MTVTGFTRNPPFIDDLARSESGRLLRAELGRRWPETTDQLLTIARYALLPAGKLLRPIMTLHAAEAVGGSPRDVLAAALGTEYLHVATLVHDDIIDADTLRRGRPAVPVAFGIPDAIVAGDHLIFTAFAAIVDGGRAVPPGHVVAALAALAEAGQDLCRGQALEARLVGDLDAGARWYPEMIRLKTGALFRAVCHIGALLGGADPTVAAALARYGEHIGTAFQIRDDLLSYVATPEQTGKPATSDLNNGRPTLPLLLAYAAATDTARVELMAVLHRRGAGPGDVQWVTALLDEVDAVEAARRQLVGHAERARAELAVLAPSASADVLSGIATWMTSETA</sequence>
<organism evidence="7 8">
    <name type="scientific">Micromonospora mirobrigensis</name>
    <dbReference type="NCBI Taxonomy" id="262898"/>
    <lineage>
        <taxon>Bacteria</taxon>
        <taxon>Bacillati</taxon>
        <taxon>Actinomycetota</taxon>
        <taxon>Actinomycetes</taxon>
        <taxon>Micromonosporales</taxon>
        <taxon>Micromonosporaceae</taxon>
        <taxon>Micromonospora</taxon>
    </lineage>
</organism>
<dbReference type="PANTHER" id="PTHR12001">
    <property type="entry name" value="GERANYLGERANYL PYROPHOSPHATE SYNTHASE"/>
    <property type="match status" value="1"/>
</dbReference>
<dbReference type="OrthoDB" id="4497239at2"/>
<name>A0A1C4WXC0_9ACTN</name>
<keyword evidence="4" id="KW-0479">Metal-binding</keyword>
<dbReference type="SUPFAM" id="SSF48576">
    <property type="entry name" value="Terpenoid synthases"/>
    <property type="match status" value="1"/>
</dbReference>
<dbReference type="Pfam" id="PF00348">
    <property type="entry name" value="polyprenyl_synt"/>
    <property type="match status" value="1"/>
</dbReference>
<gene>
    <name evidence="7" type="ORF">GA0070564_102576</name>
</gene>
<dbReference type="GO" id="GO:0004659">
    <property type="term" value="F:prenyltransferase activity"/>
    <property type="evidence" value="ECO:0007669"/>
    <property type="project" value="InterPro"/>
</dbReference>
<dbReference type="PROSITE" id="PS00723">
    <property type="entry name" value="POLYPRENYL_SYNTHASE_1"/>
    <property type="match status" value="1"/>
</dbReference>
<evidence type="ECO:0000256" key="2">
    <source>
        <dbReference type="ARBA" id="ARBA00006706"/>
    </source>
</evidence>
<dbReference type="GO" id="GO:0008299">
    <property type="term" value="P:isoprenoid biosynthetic process"/>
    <property type="evidence" value="ECO:0007669"/>
    <property type="project" value="InterPro"/>
</dbReference>
<keyword evidence="8" id="KW-1185">Reference proteome</keyword>